<sequence>MNPMLGKFAALSGRNNNNRVGKPLENAQKLTGFSSLLLEMATMKKSPTKPSFDLTLFELNELSQVTVMGCFSDLS</sequence>
<dbReference type="EMBL" id="FRCY01000005">
    <property type="protein sequence ID" value="SHN02383.1"/>
    <property type="molecule type" value="Genomic_DNA"/>
</dbReference>
<dbReference type="RefSeq" id="WP_073094506.1">
    <property type="nucleotide sequence ID" value="NZ_FRCY01000005.1"/>
</dbReference>
<dbReference type="Proteomes" id="UP000184513">
    <property type="component" value="Unassembled WGS sequence"/>
</dbReference>
<accession>A0A1M7NGM8</accession>
<reference evidence="1 2" key="1">
    <citation type="submission" date="2016-11" db="EMBL/GenBank/DDBJ databases">
        <authorList>
            <person name="Jaros S."/>
            <person name="Januszkiewicz K."/>
            <person name="Wedrychowicz H."/>
        </authorList>
    </citation>
    <scope>NUCLEOTIDE SEQUENCE [LARGE SCALE GENOMIC DNA]</scope>
    <source>
        <strain evidence="1 2">CGMCC 1.6102</strain>
    </source>
</reference>
<keyword evidence="2" id="KW-1185">Reference proteome</keyword>
<organism evidence="1 2">
    <name type="scientific">Cyclobacterium lianum</name>
    <dbReference type="NCBI Taxonomy" id="388280"/>
    <lineage>
        <taxon>Bacteria</taxon>
        <taxon>Pseudomonadati</taxon>
        <taxon>Bacteroidota</taxon>
        <taxon>Cytophagia</taxon>
        <taxon>Cytophagales</taxon>
        <taxon>Cyclobacteriaceae</taxon>
        <taxon>Cyclobacterium</taxon>
    </lineage>
</organism>
<evidence type="ECO:0000313" key="2">
    <source>
        <dbReference type="Proteomes" id="UP000184513"/>
    </source>
</evidence>
<name>A0A1M7NGM8_9BACT</name>
<dbReference type="STRING" id="388280.SAMN04488057_105278"/>
<protein>
    <submittedName>
        <fullName evidence="1">Uncharacterized protein</fullName>
    </submittedName>
</protein>
<gene>
    <name evidence="1" type="ORF">SAMN04488057_105278</name>
</gene>
<dbReference type="AlphaFoldDB" id="A0A1M7NGM8"/>
<evidence type="ECO:0000313" key="1">
    <source>
        <dbReference type="EMBL" id="SHN02383.1"/>
    </source>
</evidence>
<proteinExistence type="predicted"/>